<evidence type="ECO:0000256" key="2">
    <source>
        <dbReference type="ARBA" id="ARBA00011152"/>
    </source>
</evidence>
<dbReference type="GO" id="GO:0016829">
    <property type="term" value="F:lyase activity"/>
    <property type="evidence" value="ECO:0007669"/>
    <property type="project" value="UniProtKB-KW"/>
</dbReference>
<dbReference type="Proteomes" id="UP000252132">
    <property type="component" value="Unassembled WGS sequence"/>
</dbReference>
<dbReference type="HAMAP" id="MF_00278">
    <property type="entry name" value="HisH"/>
    <property type="match status" value="1"/>
</dbReference>
<comment type="caution">
    <text evidence="13">The sequence shown here is derived from an EMBL/GenBank/DDBJ whole genome shotgun (WGS) entry which is preliminary data.</text>
</comment>
<dbReference type="GO" id="GO:0004359">
    <property type="term" value="F:glutaminase activity"/>
    <property type="evidence" value="ECO:0007669"/>
    <property type="project" value="UniProtKB-EC"/>
</dbReference>
<dbReference type="PROSITE" id="PS51273">
    <property type="entry name" value="GATASE_TYPE_1"/>
    <property type="match status" value="1"/>
</dbReference>
<dbReference type="Pfam" id="PF00117">
    <property type="entry name" value="GATase"/>
    <property type="match status" value="1"/>
</dbReference>
<feature type="active site" description="Nucleophile" evidence="10 11">
    <location>
        <position position="88"/>
    </location>
</feature>
<evidence type="ECO:0000256" key="10">
    <source>
        <dbReference type="HAMAP-Rule" id="MF_00278"/>
    </source>
</evidence>
<dbReference type="NCBIfam" id="TIGR01855">
    <property type="entry name" value="IMP_synth_hisH"/>
    <property type="match status" value="1"/>
</dbReference>
<keyword evidence="6 10" id="KW-0368">Histidine biosynthesis</keyword>
<evidence type="ECO:0000256" key="7">
    <source>
        <dbReference type="ARBA" id="ARBA00023239"/>
    </source>
</evidence>
<dbReference type="InterPro" id="IPR029062">
    <property type="entry name" value="Class_I_gatase-like"/>
</dbReference>
<evidence type="ECO:0000256" key="4">
    <source>
        <dbReference type="ARBA" id="ARBA00022801"/>
    </source>
</evidence>
<dbReference type="Gene3D" id="3.40.50.880">
    <property type="match status" value="1"/>
</dbReference>
<dbReference type="PIRSF" id="PIRSF000495">
    <property type="entry name" value="Amidotransf_hisH"/>
    <property type="match status" value="1"/>
</dbReference>
<comment type="catalytic activity">
    <reaction evidence="9 10">
        <text>L-glutamine + H2O = L-glutamate + NH4(+)</text>
        <dbReference type="Rhea" id="RHEA:15889"/>
        <dbReference type="ChEBI" id="CHEBI:15377"/>
        <dbReference type="ChEBI" id="CHEBI:28938"/>
        <dbReference type="ChEBI" id="CHEBI:29985"/>
        <dbReference type="ChEBI" id="CHEBI:58359"/>
        <dbReference type="EC" id="3.5.1.2"/>
    </reaction>
</comment>
<comment type="subcellular location">
    <subcellularLocation>
        <location evidence="10">Cytoplasm</location>
    </subcellularLocation>
</comment>
<dbReference type="InterPro" id="IPR010139">
    <property type="entry name" value="Imidazole-glycPsynth_HisH"/>
</dbReference>
<keyword evidence="3 10" id="KW-0028">Amino-acid biosynthesis</keyword>
<evidence type="ECO:0000313" key="14">
    <source>
        <dbReference type="Proteomes" id="UP000252132"/>
    </source>
</evidence>
<dbReference type="UniPathway" id="UPA00031">
    <property type="reaction ID" value="UER00010"/>
</dbReference>
<proteinExistence type="inferred from homology"/>
<feature type="domain" description="Glutamine amidotransferase" evidence="12">
    <location>
        <begin position="5"/>
        <end position="208"/>
    </location>
</feature>
<name>A0A368E4B6_9PROT</name>
<evidence type="ECO:0000256" key="9">
    <source>
        <dbReference type="ARBA" id="ARBA00049534"/>
    </source>
</evidence>
<keyword evidence="7 10" id="KW-0456">Lyase</keyword>
<protein>
    <recommendedName>
        <fullName evidence="10">Imidazole glycerol phosphate synthase subunit HisH</fullName>
        <ecNumber evidence="10">4.3.2.10</ecNumber>
    </recommendedName>
    <alternativeName>
        <fullName evidence="10">IGP synthase glutaminase subunit</fullName>
        <ecNumber evidence="10">3.5.1.2</ecNumber>
    </alternativeName>
    <alternativeName>
        <fullName evidence="10">IGP synthase subunit HisH</fullName>
    </alternativeName>
    <alternativeName>
        <fullName evidence="10">ImGP synthase subunit HisH</fullName>
        <shortName evidence="10">IGPS subunit HisH</shortName>
    </alternativeName>
</protein>
<evidence type="ECO:0000256" key="5">
    <source>
        <dbReference type="ARBA" id="ARBA00022962"/>
    </source>
</evidence>
<evidence type="ECO:0000259" key="12">
    <source>
        <dbReference type="Pfam" id="PF00117"/>
    </source>
</evidence>
<keyword evidence="10" id="KW-0963">Cytoplasm</keyword>
<evidence type="ECO:0000313" key="13">
    <source>
        <dbReference type="EMBL" id="RCL78403.1"/>
    </source>
</evidence>
<feature type="active site" evidence="10 11">
    <location>
        <position position="192"/>
    </location>
</feature>
<keyword evidence="5 10" id="KW-0315">Glutamine amidotransferase</keyword>
<comment type="catalytic activity">
    <reaction evidence="8 10">
        <text>5-[(5-phospho-1-deoxy-D-ribulos-1-ylimino)methylamino]-1-(5-phospho-beta-D-ribosyl)imidazole-4-carboxamide + L-glutamine = D-erythro-1-(imidazol-4-yl)glycerol 3-phosphate + 5-amino-1-(5-phospho-beta-D-ribosyl)imidazole-4-carboxamide + L-glutamate + H(+)</text>
        <dbReference type="Rhea" id="RHEA:24793"/>
        <dbReference type="ChEBI" id="CHEBI:15378"/>
        <dbReference type="ChEBI" id="CHEBI:29985"/>
        <dbReference type="ChEBI" id="CHEBI:58278"/>
        <dbReference type="ChEBI" id="CHEBI:58359"/>
        <dbReference type="ChEBI" id="CHEBI:58475"/>
        <dbReference type="ChEBI" id="CHEBI:58525"/>
        <dbReference type="EC" id="4.3.2.10"/>
    </reaction>
</comment>
<sequence length="212" mass="22551">MTIAIIDYGSGNLRSAQKAFERVASELSLTSEVILTAQATDVAAADYIVLPGVGAFADCAAGLAALDGMTDALSEAVLDGGKPFLGICVGMQLLATTGHERVVTSGLNWLPGQVQKLDVDSATHKIPHMGWNMLDVVNGHKVLEGLEGEAVYFVHSFAFCPDDENNCLATTTHGASFAATVGRDNIIGTQFHPEKSQHVGLRLIKNFLEWRP</sequence>
<dbReference type="AlphaFoldDB" id="A0A368E4B6"/>
<dbReference type="EMBL" id="QOQF01000001">
    <property type="protein sequence ID" value="RCL78403.1"/>
    <property type="molecule type" value="Genomic_DNA"/>
</dbReference>
<keyword evidence="4 10" id="KW-0378">Hydrolase</keyword>
<dbReference type="SUPFAM" id="SSF52317">
    <property type="entry name" value="Class I glutamine amidotransferase-like"/>
    <property type="match status" value="1"/>
</dbReference>
<dbReference type="GO" id="GO:0000107">
    <property type="term" value="F:imidazoleglycerol-phosphate synthase activity"/>
    <property type="evidence" value="ECO:0007669"/>
    <property type="project" value="UniProtKB-UniRule"/>
</dbReference>
<dbReference type="GO" id="GO:0000105">
    <property type="term" value="P:L-histidine biosynthetic process"/>
    <property type="evidence" value="ECO:0007669"/>
    <property type="project" value="UniProtKB-UniRule"/>
</dbReference>
<dbReference type="InterPro" id="IPR017926">
    <property type="entry name" value="GATASE"/>
</dbReference>
<dbReference type="PANTHER" id="PTHR42701:SF1">
    <property type="entry name" value="IMIDAZOLE GLYCEROL PHOSPHATE SYNTHASE SUBUNIT HISH"/>
    <property type="match status" value="1"/>
</dbReference>
<comment type="function">
    <text evidence="10">IGPS catalyzes the conversion of PRFAR and glutamine to IGP, AICAR and glutamate. The HisH subunit catalyzes the hydrolysis of glutamine to glutamate and ammonia as part of the synthesis of IGP and AICAR. The resulting ammonia molecule is channeled to the active site of HisF.</text>
</comment>
<reference evidence="13 14" key="1">
    <citation type="journal article" date="2018" name="Microbiome">
        <title>Fine metagenomic profile of the Mediterranean stratified and mixed water columns revealed by assembly and recruitment.</title>
        <authorList>
            <person name="Haro-Moreno J.M."/>
            <person name="Lopez-Perez M."/>
            <person name="De La Torre J.R."/>
            <person name="Picazo A."/>
            <person name="Camacho A."/>
            <person name="Rodriguez-Valera F."/>
        </authorList>
    </citation>
    <scope>NUCLEOTIDE SEQUENCE [LARGE SCALE GENOMIC DNA]</scope>
    <source>
        <strain evidence="13">MED-G55</strain>
    </source>
</reference>
<feature type="active site" evidence="10 11">
    <location>
        <position position="194"/>
    </location>
</feature>
<accession>A0A368E4B6</accession>
<gene>
    <name evidence="10" type="primary">hisH</name>
    <name evidence="13" type="ORF">DBW69_00235</name>
</gene>
<comment type="subunit">
    <text evidence="2 10">Heterodimer of HisH and HisF.</text>
</comment>
<evidence type="ECO:0000256" key="3">
    <source>
        <dbReference type="ARBA" id="ARBA00022605"/>
    </source>
</evidence>
<comment type="pathway">
    <text evidence="1 10">Amino-acid biosynthesis; L-histidine biosynthesis; L-histidine from 5-phospho-alpha-D-ribose 1-diphosphate: step 5/9.</text>
</comment>
<evidence type="ECO:0000256" key="8">
    <source>
        <dbReference type="ARBA" id="ARBA00047838"/>
    </source>
</evidence>
<dbReference type="PANTHER" id="PTHR42701">
    <property type="entry name" value="IMIDAZOLE GLYCEROL PHOSPHATE SYNTHASE SUBUNIT HISH"/>
    <property type="match status" value="1"/>
</dbReference>
<dbReference type="CDD" id="cd01748">
    <property type="entry name" value="GATase1_IGP_Synthase"/>
    <property type="match status" value="1"/>
</dbReference>
<evidence type="ECO:0000256" key="11">
    <source>
        <dbReference type="PIRSR" id="PIRSR000495-1"/>
    </source>
</evidence>
<evidence type="ECO:0000256" key="1">
    <source>
        <dbReference type="ARBA" id="ARBA00005091"/>
    </source>
</evidence>
<evidence type="ECO:0000256" key="6">
    <source>
        <dbReference type="ARBA" id="ARBA00023102"/>
    </source>
</evidence>
<dbReference type="GO" id="GO:0005737">
    <property type="term" value="C:cytoplasm"/>
    <property type="evidence" value="ECO:0007669"/>
    <property type="project" value="UniProtKB-SubCell"/>
</dbReference>
<dbReference type="EC" id="4.3.2.10" evidence="10"/>
<dbReference type="EC" id="3.5.1.2" evidence="10"/>
<organism evidence="13 14">
    <name type="scientific">PS1 clade bacterium</name>
    <dbReference type="NCBI Taxonomy" id="2175152"/>
    <lineage>
        <taxon>Bacteria</taxon>
        <taxon>Pseudomonadati</taxon>
        <taxon>Pseudomonadota</taxon>
        <taxon>Alphaproteobacteria</taxon>
        <taxon>PS1 clade</taxon>
    </lineage>
</organism>